<name>A0A2A5T735_9GAMM</name>
<geneLocation type="plasmid" evidence="2">
    <name>pmj1</name>
</geneLocation>
<protein>
    <submittedName>
        <fullName evidence="1">Uncharacterized protein</fullName>
    </submittedName>
</protein>
<sequence>MTCKLMRTYEVNWCSLRGFNLLLDIIKGVKFRNGIRKINVNYQDTPLDAIHQIMTIALSLIIP</sequence>
<dbReference type="Proteomes" id="UP000219020">
    <property type="component" value="Plasmid pMJ1"/>
</dbReference>
<reference evidence="2" key="1">
    <citation type="submission" date="2017-04" db="EMBL/GenBank/DDBJ databases">
        <title>Genome evolution of the luminous symbionts of deep sea anglerfish.</title>
        <authorList>
            <person name="Hendry T.A."/>
        </authorList>
    </citation>
    <scope>NUCLEOTIDE SEQUENCE [LARGE SCALE GENOMIC DNA]</scope>
    <source>
        <plasmid evidence="2">pmj1</plasmid>
    </source>
</reference>
<organism evidence="1 2">
    <name type="scientific">Candidatus Enterovibrio escicola</name>
    <dbReference type="NCBI Taxonomy" id="1927127"/>
    <lineage>
        <taxon>Bacteria</taxon>
        <taxon>Pseudomonadati</taxon>
        <taxon>Pseudomonadota</taxon>
        <taxon>Gammaproteobacteria</taxon>
        <taxon>Vibrionales</taxon>
        <taxon>Vibrionaceae</taxon>
        <taxon>Enterovibrio</taxon>
    </lineage>
</organism>
<evidence type="ECO:0000313" key="1">
    <source>
        <dbReference type="EMBL" id="PCS23971.1"/>
    </source>
</evidence>
<accession>A0A2A5T735</accession>
<gene>
    <name evidence="1" type="ORF">BTN49_0337</name>
</gene>
<dbReference type="EMBL" id="NBYY01000008">
    <property type="protein sequence ID" value="PCS23971.1"/>
    <property type="molecule type" value="Genomic_DNA"/>
</dbReference>
<proteinExistence type="predicted"/>
<evidence type="ECO:0000313" key="2">
    <source>
        <dbReference type="Proteomes" id="UP000219020"/>
    </source>
</evidence>
<dbReference type="AlphaFoldDB" id="A0A2A5T735"/>
<keyword evidence="1" id="KW-0614">Plasmid</keyword>
<keyword evidence="2" id="KW-1185">Reference proteome</keyword>
<comment type="caution">
    <text evidence="1">The sequence shown here is derived from an EMBL/GenBank/DDBJ whole genome shotgun (WGS) entry which is preliminary data.</text>
</comment>